<keyword evidence="1" id="KW-1133">Transmembrane helix</keyword>
<dbReference type="GO" id="GO:0016746">
    <property type="term" value="F:acyltransferase activity"/>
    <property type="evidence" value="ECO:0007669"/>
    <property type="project" value="UniProtKB-KW"/>
</dbReference>
<evidence type="ECO:0000256" key="1">
    <source>
        <dbReference type="SAM" id="Phobius"/>
    </source>
</evidence>
<keyword evidence="3" id="KW-1185">Reference proteome</keyword>
<dbReference type="SUPFAM" id="SSF51161">
    <property type="entry name" value="Trimeric LpxA-like enzymes"/>
    <property type="match status" value="1"/>
</dbReference>
<keyword evidence="1" id="KW-0812">Transmembrane</keyword>
<dbReference type="Pfam" id="PF00132">
    <property type="entry name" value="Hexapep"/>
    <property type="match status" value="1"/>
</dbReference>
<proteinExistence type="predicted"/>
<dbReference type="CDD" id="cd04647">
    <property type="entry name" value="LbH_MAT_like"/>
    <property type="match status" value="1"/>
</dbReference>
<keyword evidence="2" id="KW-0012">Acyltransferase</keyword>
<dbReference type="RefSeq" id="WP_346822728.1">
    <property type="nucleotide sequence ID" value="NZ_JBDKWZ010000011.1"/>
</dbReference>
<evidence type="ECO:0000313" key="3">
    <source>
        <dbReference type="Proteomes" id="UP001403385"/>
    </source>
</evidence>
<keyword evidence="1" id="KW-0472">Membrane</keyword>
<dbReference type="EMBL" id="JBDKWZ010000011">
    <property type="protein sequence ID" value="MEN7549949.1"/>
    <property type="molecule type" value="Genomic_DNA"/>
</dbReference>
<evidence type="ECO:0000313" key="2">
    <source>
        <dbReference type="EMBL" id="MEN7549949.1"/>
    </source>
</evidence>
<feature type="transmembrane region" description="Helical" evidence="1">
    <location>
        <begin position="21"/>
        <end position="39"/>
    </location>
</feature>
<dbReference type="AlphaFoldDB" id="A0AAW9SC58"/>
<comment type="caution">
    <text evidence="2">The sequence shown here is derived from an EMBL/GenBank/DDBJ whole genome shotgun (WGS) entry which is preliminary data.</text>
</comment>
<protein>
    <submittedName>
        <fullName evidence="2">Acyltransferase</fullName>
        <ecNumber evidence="2">2.3.1.-</ecNumber>
    </submittedName>
</protein>
<dbReference type="PANTHER" id="PTHR23416">
    <property type="entry name" value="SIALIC ACID SYNTHASE-RELATED"/>
    <property type="match status" value="1"/>
</dbReference>
<sequence length="232" mass="25325">MKKLIEKIIRWRNPSFRFDPFLNQTAIIQFVWVHGWAMIRGLRVFLYFKNPKGAMFGPKVSFFNLPKIKWGRFLKLGKGVYISALGKKGVVFGDNVGIGSYSRIVVSTSLNHLGEFIKIGNNVGIGEYAYLGGAGGLEIGDDCIIGQYLSCHPENHNFGDPESLIRQQGVSRQGIKVGANCWVGSKVTILDGVTIGEGSVIAAGAIVTKSFPANSIIGGIPAKLIKRRIENV</sequence>
<keyword evidence="2" id="KW-0808">Transferase</keyword>
<dbReference type="InterPro" id="IPR011004">
    <property type="entry name" value="Trimer_LpxA-like_sf"/>
</dbReference>
<dbReference type="PANTHER" id="PTHR23416:SF78">
    <property type="entry name" value="LIPOPOLYSACCHARIDE BIOSYNTHESIS O-ACETYL TRANSFERASE WBBJ-RELATED"/>
    <property type="match status" value="1"/>
</dbReference>
<reference evidence="2 3" key="1">
    <citation type="submission" date="2024-04" db="EMBL/GenBank/DDBJ databases">
        <title>Novel genus in family Flammeovirgaceae.</title>
        <authorList>
            <person name="Nguyen T.H."/>
            <person name="Vuong T.Q."/>
            <person name="Le H."/>
            <person name="Kim S.-G."/>
        </authorList>
    </citation>
    <scope>NUCLEOTIDE SEQUENCE [LARGE SCALE GENOMIC DNA]</scope>
    <source>
        <strain evidence="2 3">JCM 23209</strain>
    </source>
</reference>
<dbReference type="InterPro" id="IPR001451">
    <property type="entry name" value="Hexapep"/>
</dbReference>
<name>A0AAW9SC58_9BACT</name>
<dbReference type="Proteomes" id="UP001403385">
    <property type="component" value="Unassembled WGS sequence"/>
</dbReference>
<dbReference type="InterPro" id="IPR051159">
    <property type="entry name" value="Hexapeptide_acetyltransf"/>
</dbReference>
<dbReference type="Gene3D" id="2.160.10.10">
    <property type="entry name" value="Hexapeptide repeat proteins"/>
    <property type="match status" value="1"/>
</dbReference>
<organism evidence="2 3">
    <name type="scientific">Rapidithrix thailandica</name>
    <dbReference type="NCBI Taxonomy" id="413964"/>
    <lineage>
        <taxon>Bacteria</taxon>
        <taxon>Pseudomonadati</taxon>
        <taxon>Bacteroidota</taxon>
        <taxon>Cytophagia</taxon>
        <taxon>Cytophagales</taxon>
        <taxon>Flammeovirgaceae</taxon>
        <taxon>Rapidithrix</taxon>
    </lineage>
</organism>
<accession>A0AAW9SC58</accession>
<dbReference type="EC" id="2.3.1.-" evidence="2"/>
<gene>
    <name evidence="2" type="ORF">AAG747_18635</name>
</gene>